<dbReference type="EMBL" id="BIFT01000001">
    <property type="protein sequence ID" value="GCE25116.1"/>
    <property type="molecule type" value="Genomic_DNA"/>
</dbReference>
<evidence type="ECO:0000313" key="1">
    <source>
        <dbReference type="EMBL" id="GCE25116.1"/>
    </source>
</evidence>
<dbReference type="Gene3D" id="3.40.30.10">
    <property type="entry name" value="Glutaredoxin"/>
    <property type="match status" value="1"/>
</dbReference>
<dbReference type="Pfam" id="PF06953">
    <property type="entry name" value="ArsD"/>
    <property type="match status" value="1"/>
</dbReference>
<dbReference type="InterPro" id="IPR010712">
    <property type="entry name" value="Arsenical-R_ArsD"/>
</dbReference>
<dbReference type="GO" id="GO:0046685">
    <property type="term" value="P:response to arsenic-containing substance"/>
    <property type="evidence" value="ECO:0007669"/>
    <property type="project" value="InterPro"/>
</dbReference>
<reference evidence="2" key="1">
    <citation type="submission" date="2018-12" db="EMBL/GenBank/DDBJ databases">
        <title>Tengunoibacter tsumagoiensis gen. nov., sp. nov., Dictyobacter kobayashii sp. nov., D. alpinus sp. nov., and D. joshuensis sp. nov. and description of Dictyobacteraceae fam. nov. within the order Ktedonobacterales isolated from Tengu-no-mugimeshi.</title>
        <authorList>
            <person name="Wang C.M."/>
            <person name="Zheng Y."/>
            <person name="Sakai Y."/>
            <person name="Toyoda A."/>
            <person name="Minakuchi Y."/>
            <person name="Abe K."/>
            <person name="Yokota A."/>
            <person name="Yabe S."/>
        </authorList>
    </citation>
    <scope>NUCLEOTIDE SEQUENCE [LARGE SCALE GENOMIC DNA]</scope>
    <source>
        <strain evidence="2">Uno16</strain>
    </source>
</reference>
<dbReference type="GO" id="GO:0003677">
    <property type="term" value="F:DNA binding"/>
    <property type="evidence" value="ECO:0007669"/>
    <property type="project" value="InterPro"/>
</dbReference>
<gene>
    <name evidence="1" type="primary">arsD</name>
    <name evidence="1" type="ORF">KDA_06000</name>
</gene>
<protein>
    <submittedName>
        <fullName evidence="1">Arsenic resistance operon repressor</fullName>
    </submittedName>
</protein>
<dbReference type="Proteomes" id="UP000287171">
    <property type="component" value="Unassembled WGS sequence"/>
</dbReference>
<dbReference type="RefSeq" id="WP_161981886.1">
    <property type="nucleotide sequence ID" value="NZ_BIFT01000001.1"/>
</dbReference>
<proteinExistence type="predicted"/>
<comment type="caution">
    <text evidence="1">The sequence shown here is derived from an EMBL/GenBank/DDBJ whole genome shotgun (WGS) entry which is preliminary data.</text>
</comment>
<keyword evidence="2" id="KW-1185">Reference proteome</keyword>
<dbReference type="AlphaFoldDB" id="A0A402B193"/>
<dbReference type="GO" id="GO:0045892">
    <property type="term" value="P:negative regulation of DNA-templated transcription"/>
    <property type="evidence" value="ECO:0007669"/>
    <property type="project" value="InterPro"/>
</dbReference>
<name>A0A402B193_9CHLR</name>
<evidence type="ECO:0000313" key="2">
    <source>
        <dbReference type="Proteomes" id="UP000287171"/>
    </source>
</evidence>
<sequence>MINLSRTRMKTIRVYDPAMCCSTGVCGPSVEPHLLQFSQDLQWVESQGVRVQRYNLAQQPDAFLQNKKVAGLLQAFDDKSLPIIFLNDDILLYGRYPSRDELAIALHGEAEQVPPASEQTANTRCCGPDSTCC</sequence>
<accession>A0A402B193</accession>
<organism evidence="1 2">
    <name type="scientific">Dictyobacter alpinus</name>
    <dbReference type="NCBI Taxonomy" id="2014873"/>
    <lineage>
        <taxon>Bacteria</taxon>
        <taxon>Bacillati</taxon>
        <taxon>Chloroflexota</taxon>
        <taxon>Ktedonobacteria</taxon>
        <taxon>Ktedonobacterales</taxon>
        <taxon>Dictyobacteraceae</taxon>
        <taxon>Dictyobacter</taxon>
    </lineage>
</organism>
<dbReference type="NCBIfam" id="NF033727">
    <property type="entry name" value="chaperon_ArsD"/>
    <property type="match status" value="1"/>
</dbReference>